<evidence type="ECO:0000313" key="2">
    <source>
        <dbReference type="EMBL" id="KAF9457857.1"/>
    </source>
</evidence>
<dbReference type="EMBL" id="MU150356">
    <property type="protein sequence ID" value="KAF9457857.1"/>
    <property type="molecule type" value="Genomic_DNA"/>
</dbReference>
<comment type="caution">
    <text evidence="2">The sequence shown here is derived from an EMBL/GenBank/DDBJ whole genome shotgun (WGS) entry which is preliminary data.</text>
</comment>
<sequence>MSRPNSTTSKPSPPDLLPFNDLIGLHADDRSSGRDPPVVKKEKRDMFPDHDGSKFHTDKREFVTCVPGSSNPYTSAVGITVYGPTQRASFYQNDPANGGFSVKLLCKSDGGNKSGHLPTFEKNLATSNLYDFDVYKNDMHLPPEMVHGKYCPTDALLPPSSVELANMETTIYDLSIYSGDIQLPCSTAIGHTRRRVTTEPSVYSAQIDRNCSFKSNQKPIDGPDTSLPLLISKTSVFAVQPINRSGKVKDHKEALICFPPATQFSSSEEKRPSAASQISHVRNPSRGRRSQGLDEIIALLDACVSQSSQGVVPARRSIALSDDLWDEGSLFELYAI</sequence>
<organism evidence="2 3">
    <name type="scientific">Collybia nuda</name>
    <dbReference type="NCBI Taxonomy" id="64659"/>
    <lineage>
        <taxon>Eukaryota</taxon>
        <taxon>Fungi</taxon>
        <taxon>Dikarya</taxon>
        <taxon>Basidiomycota</taxon>
        <taxon>Agaricomycotina</taxon>
        <taxon>Agaricomycetes</taxon>
        <taxon>Agaricomycetidae</taxon>
        <taxon>Agaricales</taxon>
        <taxon>Tricholomatineae</taxon>
        <taxon>Clitocybaceae</taxon>
        <taxon>Collybia</taxon>
    </lineage>
</organism>
<proteinExistence type="predicted"/>
<feature type="compositionally biased region" description="Basic and acidic residues" evidence="1">
    <location>
        <begin position="26"/>
        <end position="53"/>
    </location>
</feature>
<evidence type="ECO:0000256" key="1">
    <source>
        <dbReference type="SAM" id="MobiDB-lite"/>
    </source>
</evidence>
<accession>A0A9P5XWH7</accession>
<feature type="compositionally biased region" description="Polar residues" evidence="1">
    <location>
        <begin position="1"/>
        <end position="10"/>
    </location>
</feature>
<name>A0A9P5XWH7_9AGAR</name>
<gene>
    <name evidence="2" type="ORF">BDZ94DRAFT_1272114</name>
</gene>
<reference evidence="2" key="1">
    <citation type="submission" date="2020-11" db="EMBL/GenBank/DDBJ databases">
        <authorList>
            <consortium name="DOE Joint Genome Institute"/>
            <person name="Ahrendt S."/>
            <person name="Riley R."/>
            <person name="Andreopoulos W."/>
            <person name="Labutti K."/>
            <person name="Pangilinan J."/>
            <person name="Ruiz-Duenas F.J."/>
            <person name="Barrasa J.M."/>
            <person name="Sanchez-Garcia M."/>
            <person name="Camarero S."/>
            <person name="Miyauchi S."/>
            <person name="Serrano A."/>
            <person name="Linde D."/>
            <person name="Babiker R."/>
            <person name="Drula E."/>
            <person name="Ayuso-Fernandez I."/>
            <person name="Pacheco R."/>
            <person name="Padilla G."/>
            <person name="Ferreira P."/>
            <person name="Barriuso J."/>
            <person name="Kellner H."/>
            <person name="Castanera R."/>
            <person name="Alfaro M."/>
            <person name="Ramirez L."/>
            <person name="Pisabarro A.G."/>
            <person name="Kuo A."/>
            <person name="Tritt A."/>
            <person name="Lipzen A."/>
            <person name="He G."/>
            <person name="Yan M."/>
            <person name="Ng V."/>
            <person name="Cullen D."/>
            <person name="Martin F."/>
            <person name="Rosso M.-N."/>
            <person name="Henrissat B."/>
            <person name="Hibbett D."/>
            <person name="Martinez A.T."/>
            <person name="Grigoriev I.V."/>
        </authorList>
    </citation>
    <scope>NUCLEOTIDE SEQUENCE</scope>
    <source>
        <strain evidence="2">CBS 247.69</strain>
    </source>
</reference>
<feature type="region of interest" description="Disordered" evidence="1">
    <location>
        <begin position="264"/>
        <end position="289"/>
    </location>
</feature>
<evidence type="ECO:0000313" key="3">
    <source>
        <dbReference type="Proteomes" id="UP000807353"/>
    </source>
</evidence>
<protein>
    <submittedName>
        <fullName evidence="2">Uncharacterized protein</fullName>
    </submittedName>
</protein>
<keyword evidence="3" id="KW-1185">Reference proteome</keyword>
<dbReference type="AlphaFoldDB" id="A0A9P5XWH7"/>
<feature type="region of interest" description="Disordered" evidence="1">
    <location>
        <begin position="1"/>
        <end position="53"/>
    </location>
</feature>
<dbReference type="Proteomes" id="UP000807353">
    <property type="component" value="Unassembled WGS sequence"/>
</dbReference>